<dbReference type="PRINTS" id="PR00286">
    <property type="entry name" value="CHARYBDTOXIN"/>
</dbReference>
<reference evidence="6" key="1">
    <citation type="submission" date="2016-10" db="EMBL/GenBank/DDBJ databases">
        <title>Venom proteomic and venom gland transcriptomic analyses of the scorpion Megacormus gertschi Diaz-Najera, 1966 (Scorpiones: Euscorpiidae: Megacorminae).</title>
        <authorList>
            <person name="Santibanez-Lopez C.E."/>
            <person name="Cid-Uribe J.I."/>
            <person name="Zamudio F.Z."/>
            <person name="Batista C.V."/>
            <person name="Ortiz E."/>
            <person name="Possani L.D."/>
        </authorList>
    </citation>
    <scope>NUCLEOTIDE SEQUENCE</scope>
    <source>
        <tissue evidence="6">Venom gland</tissue>
    </source>
</reference>
<organism evidence="6">
    <name type="scientific">Megacormus gertschi</name>
    <dbReference type="NCBI Taxonomy" id="1843536"/>
    <lineage>
        <taxon>Eukaryota</taxon>
        <taxon>Metazoa</taxon>
        <taxon>Ecdysozoa</taxon>
        <taxon>Arthropoda</taxon>
        <taxon>Chelicerata</taxon>
        <taxon>Arachnida</taxon>
        <taxon>Scorpiones</taxon>
        <taxon>Iurida</taxon>
        <taxon>Chactoidea</taxon>
        <taxon>Euscorpiidae</taxon>
        <taxon>Megacorminae</taxon>
        <taxon>Megacormini</taxon>
        <taxon>Megacormus</taxon>
    </lineage>
</organism>
<proteinExistence type="predicted"/>
<dbReference type="Pfam" id="PF00451">
    <property type="entry name" value="Toxin_2"/>
    <property type="match status" value="1"/>
</dbReference>
<evidence type="ECO:0000256" key="3">
    <source>
        <dbReference type="ARBA" id="ARBA00022656"/>
    </source>
</evidence>
<feature type="chain" id="PRO_5012058769" evidence="5">
    <location>
        <begin position="23"/>
        <end position="62"/>
    </location>
</feature>
<evidence type="ECO:0000256" key="5">
    <source>
        <dbReference type="SAM" id="SignalP"/>
    </source>
</evidence>
<dbReference type="GO" id="GO:0008200">
    <property type="term" value="F:ion channel inhibitor activity"/>
    <property type="evidence" value="ECO:0007669"/>
    <property type="project" value="InterPro"/>
</dbReference>
<dbReference type="InterPro" id="IPR036574">
    <property type="entry name" value="Scorpion_toxin-like_sf"/>
</dbReference>
<dbReference type="InterPro" id="IPR001947">
    <property type="entry name" value="Scorpion_toxinS_K_inh"/>
</dbReference>
<evidence type="ECO:0000256" key="2">
    <source>
        <dbReference type="ARBA" id="ARBA00022525"/>
    </source>
</evidence>
<keyword evidence="6" id="KW-0813">Transport</keyword>
<accession>A0A224X3K8</accession>
<keyword evidence="2" id="KW-0964">Secreted</keyword>
<keyword evidence="6" id="KW-0406">Ion transport</keyword>
<dbReference type="EMBL" id="GFBG01000120">
    <property type="protein sequence ID" value="JAW07047.1"/>
    <property type="molecule type" value="Transcribed_RNA"/>
</dbReference>
<dbReference type="PROSITE" id="PS01138">
    <property type="entry name" value="SCORP_SHORT_TOXIN"/>
    <property type="match status" value="1"/>
</dbReference>
<protein>
    <submittedName>
        <fullName evidence="6">Putative Potassium channel toxin</fullName>
    </submittedName>
</protein>
<keyword evidence="5" id="KW-0732">Signal</keyword>
<evidence type="ECO:0000313" key="6">
    <source>
        <dbReference type="EMBL" id="JAW07047.1"/>
    </source>
</evidence>
<dbReference type="AlphaFoldDB" id="A0A224X3K8"/>
<dbReference type="GO" id="GO:0090729">
    <property type="term" value="F:toxin activity"/>
    <property type="evidence" value="ECO:0007669"/>
    <property type="project" value="UniProtKB-KW"/>
</dbReference>
<evidence type="ECO:0000256" key="4">
    <source>
        <dbReference type="ARBA" id="ARBA00023157"/>
    </source>
</evidence>
<dbReference type="SUPFAM" id="SSF57095">
    <property type="entry name" value="Scorpion toxin-like"/>
    <property type="match status" value="1"/>
</dbReference>
<evidence type="ECO:0000256" key="1">
    <source>
        <dbReference type="ARBA" id="ARBA00004613"/>
    </source>
</evidence>
<dbReference type="GO" id="GO:0005576">
    <property type="term" value="C:extracellular region"/>
    <property type="evidence" value="ECO:0007669"/>
    <property type="project" value="UniProtKB-SubCell"/>
</dbReference>
<comment type="subcellular location">
    <subcellularLocation>
        <location evidence="1">Secreted</location>
    </subcellularLocation>
</comment>
<sequence length="62" mass="6637">MMKITIVLIFILACSFLGTVDAGSPPVHKCVGSKECPPYCRSHGCSNGKCMNKKCHCFSCPG</sequence>
<feature type="signal peptide" evidence="5">
    <location>
        <begin position="1"/>
        <end position="22"/>
    </location>
</feature>
<keyword evidence="4" id="KW-1015">Disulfide bond</keyword>
<keyword evidence="6" id="KW-0407">Ion channel</keyword>
<dbReference type="GO" id="GO:0034220">
    <property type="term" value="P:monoatomic ion transmembrane transport"/>
    <property type="evidence" value="ECO:0007669"/>
    <property type="project" value="UniProtKB-KW"/>
</dbReference>
<keyword evidence="3" id="KW-0800">Toxin</keyword>
<dbReference type="Gene3D" id="3.30.30.10">
    <property type="entry name" value="Knottin, scorpion toxin-like"/>
    <property type="match status" value="1"/>
</dbReference>
<name>A0A224X3K8_9SCOR</name>